<dbReference type="EMBL" id="JAMDMJ010000035">
    <property type="protein sequence ID" value="MCY9598843.1"/>
    <property type="molecule type" value="Genomic_DNA"/>
</dbReference>
<feature type="domain" description="ATP-dependent DNA ligase family profile" evidence="5">
    <location>
        <begin position="105"/>
        <end position="227"/>
    </location>
</feature>
<evidence type="ECO:0000256" key="1">
    <source>
        <dbReference type="ARBA" id="ARBA00007572"/>
    </source>
</evidence>
<dbReference type="Proteomes" id="UP001527202">
    <property type="component" value="Unassembled WGS sequence"/>
</dbReference>
<reference evidence="6 9" key="2">
    <citation type="submission" date="2022-05" db="EMBL/GenBank/DDBJ databases">
        <title>Genome Sequencing of Bee-Associated Microbes.</title>
        <authorList>
            <person name="Dunlap C."/>
        </authorList>
    </citation>
    <scope>NUCLEOTIDE SEQUENCE [LARGE SCALE GENOMIC DNA]</scope>
    <source>
        <strain evidence="6 9">NRRL B-23120</strain>
    </source>
</reference>
<dbReference type="GeneID" id="95374142"/>
<organism evidence="7 8">
    <name type="scientific">Paenibacillus chitinolyticus</name>
    <dbReference type="NCBI Taxonomy" id="79263"/>
    <lineage>
        <taxon>Bacteria</taxon>
        <taxon>Bacillati</taxon>
        <taxon>Bacillota</taxon>
        <taxon>Bacilli</taxon>
        <taxon>Bacillales</taxon>
        <taxon>Paenibacillaceae</taxon>
        <taxon>Paenibacillus</taxon>
    </lineage>
</organism>
<evidence type="ECO:0000313" key="9">
    <source>
        <dbReference type="Proteomes" id="UP001527202"/>
    </source>
</evidence>
<comment type="catalytic activity">
    <reaction evidence="4">
        <text>ATP + (deoxyribonucleotide)n-3'-hydroxyl + 5'-phospho-(deoxyribonucleotide)m = (deoxyribonucleotide)n+m + AMP + diphosphate.</text>
        <dbReference type="EC" id="6.5.1.1"/>
    </reaction>
</comment>
<dbReference type="OrthoDB" id="9802472at2"/>
<dbReference type="CDD" id="cd07906">
    <property type="entry name" value="Adenylation_DNA_ligase_LigD_LigC"/>
    <property type="match status" value="1"/>
</dbReference>
<comment type="similarity">
    <text evidence="1">Belongs to the ATP-dependent DNA ligase family.</text>
</comment>
<dbReference type="PANTHER" id="PTHR45674">
    <property type="entry name" value="DNA LIGASE 1/3 FAMILY MEMBER"/>
    <property type="match status" value="1"/>
</dbReference>
<dbReference type="PANTHER" id="PTHR45674:SF4">
    <property type="entry name" value="DNA LIGASE 1"/>
    <property type="match status" value="1"/>
</dbReference>
<proteinExistence type="inferred from homology"/>
<evidence type="ECO:0000256" key="4">
    <source>
        <dbReference type="ARBA" id="ARBA00034003"/>
    </source>
</evidence>
<evidence type="ECO:0000259" key="5">
    <source>
        <dbReference type="PROSITE" id="PS50160"/>
    </source>
</evidence>
<dbReference type="InterPro" id="IPR012310">
    <property type="entry name" value="DNA_ligase_ATP-dep_cent"/>
</dbReference>
<evidence type="ECO:0000313" key="7">
    <source>
        <dbReference type="EMBL" id="QAV17048.1"/>
    </source>
</evidence>
<dbReference type="InterPro" id="IPR012309">
    <property type="entry name" value="DNA_ligase_ATP-dep_C"/>
</dbReference>
<protein>
    <recommendedName>
        <fullName evidence="2">DNA ligase (ATP)</fullName>
        <ecNumber evidence="2">6.5.1.1</ecNumber>
    </recommendedName>
</protein>
<sequence>MNLPPVVPFEPVSTDRAPSGEEWIAQFKWDGVRVLTYYDGTDVQLFNRKLNERTLQYPEYQAVTDYCQARNVILDGEIIALENGKPSFHQVMKRDGLRSGKSLAGSVRKVPVVYMLFDILYCNDEWVIDKPLSERQALLEELVIPDDRVQIVQSFTQTEELFGIAQAHGLEGVVYKDLGSTYALKGKDQRWRKHKNYQDVNAVVGGVTYRSGVVNAILLGLYNEEGRLVYIGHAGTGKLSRQDWIDLTALTRPLIVPEKPFVNEPERSREAAWLQPRLTVKIRFMEWTRYLTLRQPSIQAFLSVAPEECTFLREK</sequence>
<dbReference type="GO" id="GO:0003910">
    <property type="term" value="F:DNA ligase (ATP) activity"/>
    <property type="evidence" value="ECO:0007669"/>
    <property type="project" value="UniProtKB-EC"/>
</dbReference>
<evidence type="ECO:0000256" key="3">
    <source>
        <dbReference type="ARBA" id="ARBA00022598"/>
    </source>
</evidence>
<dbReference type="Gene3D" id="2.40.50.140">
    <property type="entry name" value="Nucleic acid-binding proteins"/>
    <property type="match status" value="1"/>
</dbReference>
<dbReference type="Proteomes" id="UP000288943">
    <property type="component" value="Chromosome"/>
</dbReference>
<gene>
    <name evidence="6" type="ORF">M5X16_24095</name>
    <name evidence="7" type="ORF">PC41400_04860</name>
</gene>
<dbReference type="Pfam" id="PF04679">
    <property type="entry name" value="DNA_ligase_A_C"/>
    <property type="match status" value="1"/>
</dbReference>
<evidence type="ECO:0000313" key="8">
    <source>
        <dbReference type="Proteomes" id="UP000288943"/>
    </source>
</evidence>
<dbReference type="InterPro" id="IPR016059">
    <property type="entry name" value="DNA_ligase_ATP-dep_CS"/>
</dbReference>
<dbReference type="SUPFAM" id="SSF50249">
    <property type="entry name" value="Nucleic acid-binding proteins"/>
    <property type="match status" value="1"/>
</dbReference>
<dbReference type="PROSITE" id="PS50160">
    <property type="entry name" value="DNA_LIGASE_A3"/>
    <property type="match status" value="1"/>
</dbReference>
<dbReference type="PROSITE" id="PS00697">
    <property type="entry name" value="DNA_LIGASE_A1"/>
    <property type="match status" value="1"/>
</dbReference>
<accession>A0A410WRK3</accession>
<dbReference type="KEGG" id="pchi:PC41400_04860"/>
<dbReference type="CDD" id="cd07971">
    <property type="entry name" value="OBF_DNA_ligase_LigD"/>
    <property type="match status" value="1"/>
</dbReference>
<dbReference type="EC" id="6.5.1.1" evidence="2"/>
<dbReference type="Pfam" id="PF01068">
    <property type="entry name" value="DNA_ligase_A_M"/>
    <property type="match status" value="1"/>
</dbReference>
<dbReference type="InterPro" id="IPR050191">
    <property type="entry name" value="ATP-dep_DNA_ligase"/>
</dbReference>
<dbReference type="GO" id="GO:0005524">
    <property type="term" value="F:ATP binding"/>
    <property type="evidence" value="ECO:0007669"/>
    <property type="project" value="InterPro"/>
</dbReference>
<dbReference type="GO" id="GO:0006281">
    <property type="term" value="P:DNA repair"/>
    <property type="evidence" value="ECO:0007669"/>
    <property type="project" value="InterPro"/>
</dbReference>
<dbReference type="GO" id="GO:0006310">
    <property type="term" value="P:DNA recombination"/>
    <property type="evidence" value="ECO:0007669"/>
    <property type="project" value="InterPro"/>
</dbReference>
<reference evidence="7 8" key="1">
    <citation type="submission" date="2018-01" db="EMBL/GenBank/DDBJ databases">
        <title>The whole genome sequencing and assembly of Paenibacillus chitinolyticus KCCM 41400 strain.</title>
        <authorList>
            <person name="Kim J.-Y."/>
            <person name="Park M.-K."/>
            <person name="Lee Y.-J."/>
            <person name="Yi H."/>
            <person name="Bahn Y.-S."/>
            <person name="Kim J.F."/>
            <person name="Lee D.-W."/>
        </authorList>
    </citation>
    <scope>NUCLEOTIDE SEQUENCE [LARGE SCALE GENOMIC DNA]</scope>
    <source>
        <strain evidence="7 8">KCCM 41400</strain>
    </source>
</reference>
<dbReference type="RefSeq" id="WP_042234104.1">
    <property type="nucleotide sequence ID" value="NZ_CP026520.1"/>
</dbReference>
<evidence type="ECO:0000256" key="2">
    <source>
        <dbReference type="ARBA" id="ARBA00012727"/>
    </source>
</evidence>
<dbReference type="EMBL" id="CP026520">
    <property type="protein sequence ID" value="QAV17048.1"/>
    <property type="molecule type" value="Genomic_DNA"/>
</dbReference>
<keyword evidence="9" id="KW-1185">Reference proteome</keyword>
<keyword evidence="3 7" id="KW-0436">Ligase</keyword>
<evidence type="ECO:0000313" key="6">
    <source>
        <dbReference type="EMBL" id="MCY9598843.1"/>
    </source>
</evidence>
<dbReference type="Gene3D" id="3.30.470.30">
    <property type="entry name" value="DNA ligase/mRNA capping enzyme"/>
    <property type="match status" value="1"/>
</dbReference>
<dbReference type="InterPro" id="IPR012340">
    <property type="entry name" value="NA-bd_OB-fold"/>
</dbReference>
<name>A0A410WRK3_9BACL</name>
<dbReference type="AlphaFoldDB" id="A0A410WRK3"/>
<dbReference type="SUPFAM" id="SSF56091">
    <property type="entry name" value="DNA ligase/mRNA capping enzyme, catalytic domain"/>
    <property type="match status" value="1"/>
</dbReference>